<sequence length="162" mass="17793">MNDHVDDIIGQWQQQRPDLDVSPMKVIGRLSRISQHVERRLEENFARHGLDSGAFDVLATLRRAGGPCTLNPKDLALSSMITSSAVAQRLNRLQDRGLVSRTKSGVDGRGTQVSLTPQGRELVDTVLPAHLDMEHDLLSGMSVNDLRTLADLLKKLGHSLAV</sequence>
<name>A0A846RMQ6_9MICC</name>
<dbReference type="InterPro" id="IPR036388">
    <property type="entry name" value="WH-like_DNA-bd_sf"/>
</dbReference>
<protein>
    <submittedName>
        <fullName evidence="5">DNA-binding MarR family transcriptional regulator</fullName>
    </submittedName>
</protein>
<dbReference type="PROSITE" id="PS50995">
    <property type="entry name" value="HTH_MARR_2"/>
    <property type="match status" value="1"/>
</dbReference>
<evidence type="ECO:0000256" key="2">
    <source>
        <dbReference type="ARBA" id="ARBA00023125"/>
    </source>
</evidence>
<proteinExistence type="predicted"/>
<evidence type="ECO:0000259" key="4">
    <source>
        <dbReference type="PROSITE" id="PS50995"/>
    </source>
</evidence>
<dbReference type="RefSeq" id="WP_167991123.1">
    <property type="nucleotide sequence ID" value="NZ_JAATJL010000001.1"/>
</dbReference>
<evidence type="ECO:0000256" key="3">
    <source>
        <dbReference type="ARBA" id="ARBA00023163"/>
    </source>
</evidence>
<dbReference type="InterPro" id="IPR036390">
    <property type="entry name" value="WH_DNA-bd_sf"/>
</dbReference>
<dbReference type="AlphaFoldDB" id="A0A846RMQ6"/>
<dbReference type="Pfam" id="PF12802">
    <property type="entry name" value="MarR_2"/>
    <property type="match status" value="1"/>
</dbReference>
<dbReference type="InterPro" id="IPR000835">
    <property type="entry name" value="HTH_MarR-typ"/>
</dbReference>
<evidence type="ECO:0000256" key="1">
    <source>
        <dbReference type="ARBA" id="ARBA00023015"/>
    </source>
</evidence>
<keyword evidence="1" id="KW-0805">Transcription regulation</keyword>
<dbReference type="GO" id="GO:0003700">
    <property type="term" value="F:DNA-binding transcription factor activity"/>
    <property type="evidence" value="ECO:0007669"/>
    <property type="project" value="InterPro"/>
</dbReference>
<dbReference type="GO" id="GO:0003677">
    <property type="term" value="F:DNA binding"/>
    <property type="evidence" value="ECO:0007669"/>
    <property type="project" value="UniProtKB-KW"/>
</dbReference>
<keyword evidence="6" id="KW-1185">Reference proteome</keyword>
<dbReference type="PANTHER" id="PTHR42756">
    <property type="entry name" value="TRANSCRIPTIONAL REGULATOR, MARR"/>
    <property type="match status" value="1"/>
</dbReference>
<comment type="caution">
    <text evidence="5">The sequence shown here is derived from an EMBL/GenBank/DDBJ whole genome shotgun (WGS) entry which is preliminary data.</text>
</comment>
<reference evidence="5 6" key="1">
    <citation type="submission" date="2020-03" db="EMBL/GenBank/DDBJ databases">
        <title>Sequencing the genomes of 1000 actinobacteria strains.</title>
        <authorList>
            <person name="Klenk H.-P."/>
        </authorList>
    </citation>
    <scope>NUCLEOTIDE SEQUENCE [LARGE SCALE GENOMIC DNA]</scope>
    <source>
        <strain evidence="5 6">DSM 16403</strain>
    </source>
</reference>
<dbReference type="SUPFAM" id="SSF46785">
    <property type="entry name" value="Winged helix' DNA-binding domain"/>
    <property type="match status" value="1"/>
</dbReference>
<evidence type="ECO:0000313" key="5">
    <source>
        <dbReference type="EMBL" id="NJC21417.1"/>
    </source>
</evidence>
<dbReference type="PRINTS" id="PR00598">
    <property type="entry name" value="HTHMARR"/>
</dbReference>
<keyword evidence="2 5" id="KW-0238">DNA-binding</keyword>
<gene>
    <name evidence="5" type="ORF">BJ994_000493</name>
</gene>
<dbReference type="EMBL" id="JAATJL010000001">
    <property type="protein sequence ID" value="NJC21417.1"/>
    <property type="molecule type" value="Genomic_DNA"/>
</dbReference>
<dbReference type="Gene3D" id="1.10.10.10">
    <property type="entry name" value="Winged helix-like DNA-binding domain superfamily/Winged helix DNA-binding domain"/>
    <property type="match status" value="1"/>
</dbReference>
<dbReference type="PANTHER" id="PTHR42756:SF1">
    <property type="entry name" value="TRANSCRIPTIONAL REPRESSOR OF EMRAB OPERON"/>
    <property type="match status" value="1"/>
</dbReference>
<accession>A0A846RMQ6</accession>
<organism evidence="5 6">
    <name type="scientific">Arthrobacter pigmenti</name>
    <dbReference type="NCBI Taxonomy" id="271432"/>
    <lineage>
        <taxon>Bacteria</taxon>
        <taxon>Bacillati</taxon>
        <taxon>Actinomycetota</taxon>
        <taxon>Actinomycetes</taxon>
        <taxon>Micrococcales</taxon>
        <taxon>Micrococcaceae</taxon>
        <taxon>Arthrobacter</taxon>
    </lineage>
</organism>
<feature type="domain" description="HTH marR-type" evidence="4">
    <location>
        <begin position="23"/>
        <end position="158"/>
    </location>
</feature>
<evidence type="ECO:0000313" key="6">
    <source>
        <dbReference type="Proteomes" id="UP000547458"/>
    </source>
</evidence>
<keyword evidence="3" id="KW-0804">Transcription</keyword>
<dbReference type="SMART" id="SM00347">
    <property type="entry name" value="HTH_MARR"/>
    <property type="match status" value="1"/>
</dbReference>
<dbReference type="Proteomes" id="UP000547458">
    <property type="component" value="Unassembled WGS sequence"/>
</dbReference>